<keyword evidence="3" id="KW-1185">Reference proteome</keyword>
<dbReference type="PANTHER" id="PTHR34821">
    <property type="entry name" value="INNER MEMBRANE PROTEIN YDCZ"/>
    <property type="match status" value="1"/>
</dbReference>
<dbReference type="Pfam" id="PF04657">
    <property type="entry name" value="DMT_YdcZ"/>
    <property type="match status" value="1"/>
</dbReference>
<feature type="transmembrane region" description="Helical" evidence="1">
    <location>
        <begin position="68"/>
        <end position="88"/>
    </location>
</feature>
<evidence type="ECO:0000313" key="3">
    <source>
        <dbReference type="Proteomes" id="UP001500523"/>
    </source>
</evidence>
<dbReference type="InterPro" id="IPR006750">
    <property type="entry name" value="YdcZ"/>
</dbReference>
<comment type="caution">
    <text evidence="2">The sequence shown here is derived from an EMBL/GenBank/DDBJ whole genome shotgun (WGS) entry which is preliminary data.</text>
</comment>
<keyword evidence="1" id="KW-0472">Membrane</keyword>
<dbReference type="Proteomes" id="UP001500523">
    <property type="component" value="Unassembled WGS sequence"/>
</dbReference>
<sequence length="146" mass="14700">MPSLFPLIVVLIAGVGLAAQPPTNAALARTSGSVVLATLVSFLIGSAILFAVWLAFDRTPPAALRGAPPWAWLGGLYGAAFVTAVAFAAPRLGLATTVTVAIATQVGVALLLDHVGGLGLKTDPVTLPKLVGVALMLAGVVIIRRG</sequence>
<accession>A0ABP7DN75</accession>
<evidence type="ECO:0000256" key="1">
    <source>
        <dbReference type="SAM" id="Phobius"/>
    </source>
</evidence>
<dbReference type="InterPro" id="IPR037185">
    <property type="entry name" value="EmrE-like"/>
</dbReference>
<feature type="transmembrane region" description="Helical" evidence="1">
    <location>
        <begin position="124"/>
        <end position="143"/>
    </location>
</feature>
<dbReference type="RefSeq" id="WP_344692892.1">
    <property type="nucleotide sequence ID" value="NZ_BAABBF010000003.1"/>
</dbReference>
<keyword evidence="1" id="KW-0812">Transmembrane</keyword>
<feature type="transmembrane region" description="Helical" evidence="1">
    <location>
        <begin position="34"/>
        <end position="56"/>
    </location>
</feature>
<proteinExistence type="predicted"/>
<dbReference type="PANTHER" id="PTHR34821:SF2">
    <property type="entry name" value="INNER MEMBRANE PROTEIN YDCZ"/>
    <property type="match status" value="1"/>
</dbReference>
<dbReference type="EMBL" id="BAABBF010000003">
    <property type="protein sequence ID" value="GAA3707969.1"/>
    <property type="molecule type" value="Genomic_DNA"/>
</dbReference>
<feature type="transmembrane region" description="Helical" evidence="1">
    <location>
        <begin position="94"/>
        <end position="112"/>
    </location>
</feature>
<protein>
    <submittedName>
        <fullName evidence="2">DMT family transporter</fullName>
    </submittedName>
</protein>
<reference evidence="3" key="1">
    <citation type="journal article" date="2019" name="Int. J. Syst. Evol. Microbiol.">
        <title>The Global Catalogue of Microorganisms (GCM) 10K type strain sequencing project: providing services to taxonomists for standard genome sequencing and annotation.</title>
        <authorList>
            <consortium name="The Broad Institute Genomics Platform"/>
            <consortium name="The Broad Institute Genome Sequencing Center for Infectious Disease"/>
            <person name="Wu L."/>
            <person name="Ma J."/>
        </authorList>
    </citation>
    <scope>NUCLEOTIDE SEQUENCE [LARGE SCALE GENOMIC DNA]</scope>
    <source>
        <strain evidence="3">JCM 17498</strain>
    </source>
</reference>
<gene>
    <name evidence="2" type="ORF">GCM10022268_16650</name>
</gene>
<evidence type="ECO:0000313" key="2">
    <source>
        <dbReference type="EMBL" id="GAA3707969.1"/>
    </source>
</evidence>
<keyword evidence="1" id="KW-1133">Transmembrane helix</keyword>
<dbReference type="SUPFAM" id="SSF103481">
    <property type="entry name" value="Multidrug resistance efflux transporter EmrE"/>
    <property type="match status" value="1"/>
</dbReference>
<organism evidence="2 3">
    <name type="scientific">Sphingomonas cynarae</name>
    <dbReference type="NCBI Taxonomy" id="930197"/>
    <lineage>
        <taxon>Bacteria</taxon>
        <taxon>Pseudomonadati</taxon>
        <taxon>Pseudomonadota</taxon>
        <taxon>Alphaproteobacteria</taxon>
        <taxon>Sphingomonadales</taxon>
        <taxon>Sphingomonadaceae</taxon>
        <taxon>Sphingomonas</taxon>
    </lineage>
</organism>
<name>A0ABP7DN75_9SPHN</name>